<name>A0A1G9RNM0_9FIRM</name>
<dbReference type="EMBL" id="FNHQ01000003">
    <property type="protein sequence ID" value="SDM24878.1"/>
    <property type="molecule type" value="Genomic_DNA"/>
</dbReference>
<gene>
    <name evidence="2" type="ORF">SAMN05660299_00522</name>
</gene>
<protein>
    <submittedName>
        <fullName evidence="2">Uncharacterized protein, contains FMN-binding domain</fullName>
    </submittedName>
</protein>
<dbReference type="OrthoDB" id="307864at2"/>
<sequence length="131" mass="14313">MIRNKKKWIQAGVIVLIILLAGGAIYMKKVMNYQEKVQHIVIHNVDISAKADGVYTGKCDVDLISATVEVTVHNGEITKINILQHKNGRGKPAEAVLDRIIKEQKLKVDAVSGATNSSIVLEKAVENALNT</sequence>
<dbReference type="RefSeq" id="WP_091647906.1">
    <property type="nucleotide sequence ID" value="NZ_FNHQ01000003.1"/>
</dbReference>
<dbReference type="InterPro" id="IPR007329">
    <property type="entry name" value="FMN-bd"/>
</dbReference>
<dbReference type="GO" id="GO:0016020">
    <property type="term" value="C:membrane"/>
    <property type="evidence" value="ECO:0007669"/>
    <property type="project" value="InterPro"/>
</dbReference>
<dbReference type="Proteomes" id="UP000199309">
    <property type="component" value="Unassembled WGS sequence"/>
</dbReference>
<evidence type="ECO:0000313" key="3">
    <source>
        <dbReference type="Proteomes" id="UP000199309"/>
    </source>
</evidence>
<dbReference type="SMART" id="SM00900">
    <property type="entry name" value="FMN_bind"/>
    <property type="match status" value="1"/>
</dbReference>
<dbReference type="Pfam" id="PF04205">
    <property type="entry name" value="FMN_bind"/>
    <property type="match status" value="1"/>
</dbReference>
<evidence type="ECO:0000259" key="1">
    <source>
        <dbReference type="SMART" id="SM00900"/>
    </source>
</evidence>
<dbReference type="GO" id="GO:0010181">
    <property type="term" value="F:FMN binding"/>
    <property type="evidence" value="ECO:0007669"/>
    <property type="project" value="InterPro"/>
</dbReference>
<dbReference type="AlphaFoldDB" id="A0A1G9RNM0"/>
<reference evidence="2 3" key="1">
    <citation type="submission" date="2016-10" db="EMBL/GenBank/DDBJ databases">
        <authorList>
            <person name="de Groot N.N."/>
        </authorList>
    </citation>
    <scope>NUCLEOTIDE SEQUENCE [LARGE SCALE GENOMIC DNA]</scope>
    <source>
        <strain evidence="2 3">DSM 16981</strain>
    </source>
</reference>
<proteinExistence type="predicted"/>
<organism evidence="2 3">
    <name type="scientific">Megasphaera paucivorans</name>
    <dbReference type="NCBI Taxonomy" id="349095"/>
    <lineage>
        <taxon>Bacteria</taxon>
        <taxon>Bacillati</taxon>
        <taxon>Bacillota</taxon>
        <taxon>Negativicutes</taxon>
        <taxon>Veillonellales</taxon>
        <taxon>Veillonellaceae</taxon>
        <taxon>Megasphaera</taxon>
    </lineage>
</organism>
<feature type="domain" description="FMN-binding" evidence="1">
    <location>
        <begin position="62"/>
        <end position="130"/>
    </location>
</feature>
<accession>A0A1G9RNM0</accession>
<dbReference type="Gene3D" id="3.90.1010.20">
    <property type="match status" value="1"/>
</dbReference>
<keyword evidence="3" id="KW-1185">Reference proteome</keyword>
<dbReference type="STRING" id="349095.SAMN05660299_00522"/>
<evidence type="ECO:0000313" key="2">
    <source>
        <dbReference type="EMBL" id="SDM24878.1"/>
    </source>
</evidence>